<comment type="cofactor">
    <cofactor evidence="1">
        <name>Zn(2+)</name>
        <dbReference type="ChEBI" id="CHEBI:29105"/>
    </cofactor>
</comment>
<dbReference type="PRINTS" id="PR00098">
    <property type="entry name" value="CPSASE"/>
</dbReference>
<comment type="catalytic activity">
    <reaction evidence="27">
        <text>hydrogencarbonate + L-glutamine + 2 ATP + H2O = carbamoyl phosphate + L-glutamate + 2 ADP + phosphate + 2 H(+)</text>
        <dbReference type="Rhea" id="RHEA:18633"/>
        <dbReference type="ChEBI" id="CHEBI:15377"/>
        <dbReference type="ChEBI" id="CHEBI:15378"/>
        <dbReference type="ChEBI" id="CHEBI:17544"/>
        <dbReference type="ChEBI" id="CHEBI:29985"/>
        <dbReference type="ChEBI" id="CHEBI:30616"/>
        <dbReference type="ChEBI" id="CHEBI:43474"/>
        <dbReference type="ChEBI" id="CHEBI:58228"/>
        <dbReference type="ChEBI" id="CHEBI:58359"/>
        <dbReference type="ChEBI" id="CHEBI:456216"/>
        <dbReference type="EC" id="6.3.5.5"/>
    </reaction>
</comment>
<keyword evidence="7" id="KW-0597">Phosphoprotein</keyword>
<dbReference type="FunFam" id="1.10.1030.10:FF:000002">
    <property type="entry name" value="Carbamoyl-phosphate synthase large chain"/>
    <property type="match status" value="1"/>
</dbReference>
<dbReference type="SUPFAM" id="SSF51556">
    <property type="entry name" value="Metallo-dependent hydrolases"/>
    <property type="match status" value="1"/>
</dbReference>
<evidence type="ECO:0000256" key="28">
    <source>
        <dbReference type="ARBA" id="ARBA00048859"/>
    </source>
</evidence>
<evidence type="ECO:0000256" key="25">
    <source>
        <dbReference type="ARBA" id="ARBA00047359"/>
    </source>
</evidence>
<dbReference type="Gene3D" id="3.30.470.20">
    <property type="entry name" value="ATP-grasp fold, B domain"/>
    <property type="match status" value="2"/>
</dbReference>
<comment type="function">
    <text evidence="30">Multifunctional protein that encodes the first 3 enzymatic activities of the de novo pyrimidine pathway: carbamoylphosphate synthetase (CPSase; EC 6.3.5.5), aspartate transcarbamylase (ATCase; EC 2.1.3.2) and dihydroorotase (DHOase; EC 3.5.2.3). The CPSase-function is accomplished in 2 steps, by a glutamine-dependent amidotransferase activity (GATase) that binds and cleaves glutamine to produce ammonia, followed by an ammonium-dependent carbamoyl phosphate synthetase, which reacts with the ammonia, hydrogencarbonate and ATP to form carbamoyl phosphate. The endogenously produced carbamoyl phosphate is sequestered and channeled to the ATCase active site. ATCase then catalyzes the formation of carbamoyl-L-aspartate from L-aspartate and carbamoyl phosphate. In the last step, DHOase catalyzes the cyclization of carbamoyl aspartate to dihydroorotate.</text>
</comment>
<dbReference type="Pfam" id="PF02786">
    <property type="entry name" value="CPSase_L_D2"/>
    <property type="match status" value="2"/>
</dbReference>
<dbReference type="NCBIfam" id="NF003671">
    <property type="entry name" value="PRK05294.1"/>
    <property type="match status" value="1"/>
</dbReference>
<name>A0A9Q0RK33_BLOTA</name>
<evidence type="ECO:0000256" key="24">
    <source>
        <dbReference type="ARBA" id="ARBA00043998"/>
    </source>
</evidence>
<proteinExistence type="inferred from homology"/>
<evidence type="ECO:0000256" key="13">
    <source>
        <dbReference type="ARBA" id="ARBA00022801"/>
    </source>
</evidence>
<dbReference type="InterPro" id="IPR005483">
    <property type="entry name" value="CPSase_dom"/>
</dbReference>
<dbReference type="Pfam" id="PF02787">
    <property type="entry name" value="CPSase_L_D3"/>
    <property type="match status" value="1"/>
</dbReference>
<evidence type="ECO:0000256" key="20">
    <source>
        <dbReference type="ARBA" id="ARBA00023268"/>
    </source>
</evidence>
<dbReference type="Gene3D" id="3.40.50.880">
    <property type="match status" value="1"/>
</dbReference>
<evidence type="ECO:0000256" key="10">
    <source>
        <dbReference type="ARBA" id="ARBA00022723"/>
    </source>
</evidence>
<evidence type="ECO:0000256" key="1">
    <source>
        <dbReference type="ARBA" id="ARBA00001947"/>
    </source>
</evidence>
<evidence type="ECO:0000259" key="33">
    <source>
        <dbReference type="PROSITE" id="PS51855"/>
    </source>
</evidence>
<evidence type="ECO:0000256" key="26">
    <source>
        <dbReference type="ARBA" id="ARBA00048492"/>
    </source>
</evidence>
<dbReference type="SMART" id="SM00851">
    <property type="entry name" value="MGS"/>
    <property type="match status" value="1"/>
</dbReference>
<dbReference type="SUPFAM" id="SSF52021">
    <property type="entry name" value="Carbamoyl phosphate synthetase, small subunit N-terminal domain"/>
    <property type="match status" value="1"/>
</dbReference>
<dbReference type="InterPro" id="IPR006680">
    <property type="entry name" value="Amidohydro-rel"/>
</dbReference>
<dbReference type="FunFam" id="3.20.20.140:FF:000036">
    <property type="entry name" value="Carbamoyl-phosphate synthase large chain"/>
    <property type="match status" value="1"/>
</dbReference>
<evidence type="ECO:0000256" key="16">
    <source>
        <dbReference type="ARBA" id="ARBA00022842"/>
    </source>
</evidence>
<evidence type="ECO:0000256" key="21">
    <source>
        <dbReference type="ARBA" id="ARBA00043968"/>
    </source>
</evidence>
<dbReference type="Pfam" id="PF21029">
    <property type="entry name" value="RMC1_N"/>
    <property type="match status" value="1"/>
</dbReference>
<protein>
    <recommendedName>
        <fullName evidence="36">Carbamoyl-phosphate synthase (glutamine-hydrolyzing)</fullName>
    </recommendedName>
</protein>
<dbReference type="SUPFAM" id="SSF56059">
    <property type="entry name" value="Glutathione synthetase ATP-binding domain-like"/>
    <property type="match status" value="2"/>
</dbReference>
<evidence type="ECO:0000256" key="11">
    <source>
        <dbReference type="ARBA" id="ARBA00022737"/>
    </source>
</evidence>
<dbReference type="Gene3D" id="3.50.30.20">
    <property type="entry name" value="Carbamoyl-phosphate synthase small subunit, N-terminal domain"/>
    <property type="match status" value="1"/>
</dbReference>
<dbReference type="PRINTS" id="PR00099">
    <property type="entry name" value="CPSGATASE"/>
</dbReference>
<dbReference type="PROSITE" id="PS51855">
    <property type="entry name" value="MGS"/>
    <property type="match status" value="1"/>
</dbReference>
<gene>
    <name evidence="34" type="ORF">RDWZM_008516</name>
</gene>
<dbReference type="FunFam" id="3.40.50.1370:FF:000002">
    <property type="entry name" value="Aspartate carbamoyltransferase 2"/>
    <property type="match status" value="1"/>
</dbReference>
<keyword evidence="35" id="KW-1185">Reference proteome</keyword>
<evidence type="ECO:0000256" key="8">
    <source>
        <dbReference type="ARBA" id="ARBA00022598"/>
    </source>
</evidence>
<dbReference type="FunFam" id="3.40.50.1380:FF:000005">
    <property type="entry name" value="CAD protein-like isoform X1"/>
    <property type="match status" value="1"/>
</dbReference>
<organism evidence="34 35">
    <name type="scientific">Blomia tropicalis</name>
    <name type="common">Mite</name>
    <dbReference type="NCBI Taxonomy" id="40697"/>
    <lineage>
        <taxon>Eukaryota</taxon>
        <taxon>Metazoa</taxon>
        <taxon>Ecdysozoa</taxon>
        <taxon>Arthropoda</taxon>
        <taxon>Chelicerata</taxon>
        <taxon>Arachnida</taxon>
        <taxon>Acari</taxon>
        <taxon>Acariformes</taxon>
        <taxon>Sarcoptiformes</taxon>
        <taxon>Astigmata</taxon>
        <taxon>Glycyphagoidea</taxon>
        <taxon>Echimyopodidae</taxon>
        <taxon>Blomia</taxon>
    </lineage>
</organism>
<evidence type="ECO:0000256" key="29">
    <source>
        <dbReference type="ARBA" id="ARBA00049534"/>
    </source>
</evidence>
<evidence type="ECO:0000259" key="32">
    <source>
        <dbReference type="PROSITE" id="PS50975"/>
    </source>
</evidence>
<comment type="pathway">
    <text evidence="4">Pyrimidine metabolism; UMP biosynthesis via de novo pathway; (S)-dihydroorotate from bicarbonate: step 2/3.</text>
</comment>
<evidence type="ECO:0000256" key="30">
    <source>
        <dbReference type="ARBA" id="ARBA00059164"/>
    </source>
</evidence>
<dbReference type="SUPFAM" id="SSF53671">
    <property type="entry name" value="Aspartate/ornithine carbamoyltransferase"/>
    <property type="match status" value="1"/>
</dbReference>
<dbReference type="InterPro" id="IPR006131">
    <property type="entry name" value="Asp_carbamoyltransf_Asp/Orn-bd"/>
</dbReference>
<dbReference type="PROSITE" id="PS00097">
    <property type="entry name" value="CARBAMOYLTRANSFERASE"/>
    <property type="match status" value="1"/>
</dbReference>
<dbReference type="InterPro" id="IPR036901">
    <property type="entry name" value="Asp/Orn_carbamoylTrfase_sf"/>
</dbReference>
<dbReference type="FunFam" id="3.40.50.20:FF:000002">
    <property type="entry name" value="Carbamoyl-phosphate synthase large chain"/>
    <property type="match status" value="1"/>
</dbReference>
<dbReference type="SUPFAM" id="SSF51338">
    <property type="entry name" value="Composite domain of metallo-dependent hydrolases"/>
    <property type="match status" value="1"/>
</dbReference>
<dbReference type="Gene3D" id="1.10.1030.10">
    <property type="entry name" value="Carbamoyl-phosphate synthetase, large subunit oligomerisation domain"/>
    <property type="match status" value="1"/>
</dbReference>
<keyword evidence="18" id="KW-0665">Pyrimidine biosynthesis</keyword>
<keyword evidence="14" id="KW-0862">Zinc</keyword>
<sequence>MNSAEVVSGDLSTTDSSILELSSKRIDFQPVSKDVNVFYDECNRQVFIVINRGTEGIIVKGSDDLTLKFNLQNRGSILSIKFSPTFEILSLQRSSNYMEFVIFKNGQPVDLFNYTLKNKNSRILFFIWTNANEIVLVLNCGIEYFQVIPDKKNLKCLKTFNLTVDWFVYQHVSCILLVANGTFGNPSNVYKLNRFEIDWTNHAKTSNIALRERDVTITNLYGKPRLLILRHQPILKEQSGAHILVYTFHNRDSIPQKTDILITYLSGKFAINIVDDLIVVHHQTSKSSIIFDINLPPNEIHGNTKYHVPIISKCVIKPYKINNLIDYQLYSTNWAIFQPNIIIDAKYGCLWLLQLNLLNIYGLIKNVPILIDFLLLRKNSKSIILKVCRNVVKMSKEHNQNPIGNLSLLFNKLNLAYKESTSENNQSALQADSFDYLRHKIAVTIDQRDMLTHFFEFFEEDKITKNLGIAIIFEYITSLSSHKITIQYFIYEFLINHLISSKNFYQMHQFLQYHVFSDSKHLACLLLSLNGQYSYAVQLGLDMLKRIGSGEEEIIEVLLSQNQVTRALHYINKYHNINSISARKFLEVAYNTNDPRIFQQVYKQLQLRNLALRGSYEFVKGENCEPYVILFENLFGGPIFTGISFGYQDEPVSGEIVFQTGMVGYVESLTDPSYHKQILVFTYPMIGNYGVPDDQNAQTDSSNLPLYFESARIWPVAFVISELSSNYCHWNAAQSLDQYLKRSTLAKIVYKKEQVENFPFHDPNATNLVDEVSIKQSKVYNNDGYPKIVAFDCGIKFNQIRCLVTRGARVEVVPWNCTLTNKSFDGIFISNGPGDPSFCRETVETIRRHITSDGRPVFGICLGHQILSQAAGAKTYKMKFGNRGHNQPVMFAKSLNCCITSQNHGYAVDEKSLDDDWIPLFTNANDKTNEGITHRSKPFFSVQFHPEHTAGPEDMEFMFDLFLEVIEQNVNGVKNISIEEKMATHFKTNLEYPLDLKKLDYPRKVLILGSGGLSIGQAGEFDYSGSQAIKALKEEKIQTVLINPNIATVQTNPGLADRVYFLPITKDYVTEVIKNERPDGIFLMFGGQTALNCGIELDKSGILSQFDVKVLGTPIKSIIDSEDRKIFAEKVAQVGGKVAPNEAIYSVEEALEKAERLGYPILIRSAYALGGMGSGFAHNPDELVKLVKQALVHSSQVLMDKSLKGWKEVEYEVVRDAYDNCITVCNMENLDPLGIHTGESIVVAPSQTLSNREYNKLRSLAIKVVKHLAVVGECNIQYALNPYSEEVYIIEVNARLSRSSALASKATGYPLAYIAAKLALGIPLPQLINSVTGATTACFEPSLDYCVVKIPRWDLGKFTNVSHQIGSSMKSVGEVMAIGRNFEEAFQKALRMVDESVIGFDTSLRNASREELEFPTDKRIFALAAALKDQWDIRQLYDITKIDLWFLYKLKAIVDYQIYMEGKSSLTQQELLAAKKLGFSDKSIARCIVSSELVIRKQRIDNNIRPFVKRVDTVSAEWPASTNYLYLTYNATESDLEKSGGVLVLGSGVYRIGSSVEFDCCAVGCVQELTKMNKQTIMVNCNPETVSTDYDMCDKLYFDEISFETVMEIYDFEKPDGIILSMGGQLPNNIAMDLFRQKAVILGTSPESIDGAENRFKFSRLMDEVEILQPQWKELTDIEQAKLFCSQVGYPCVIRPSYVLSGAAMNVAHSERNLESYLKEAAAVSNEYPVVISKFIKEAKEIDIDAVAQDGNLIAMAVSEHVENAGVHSGDATLVTPPQDLNQETLIKIRIICEKIGKALQVNGPYNLQLIAKDNELKVIECNLRISRSFPFVSKTHGCDLVALATRVIMGIKETPVDLLLGTTLDNEKQGNSLPVKRIGVKVPQFSFSRLSGADVTLGIEMASTGEVACFGETRSEAYLKALISTGFRIPKKRIALISIGAHSLKKEFRKSMESLQNLGYKLYATQGTADYYNEEKISVEAVELPFLEDENISNQKKINDIRQYLSQKEIDLVINLPMRTSGTRRISTLGYRYRRFAVDYSIPLISDVKCAKLLVEALRLIGNKNPPVKPHVDCLTSSKIVRWPGLIDVHVHLREPGATFKEDFSSGTASALAGGVTFVGVMPNTTPTIMNQETLQQELNIAKIKARCDYGLFLAATKDNQDELALIAKSTRILGVKIYLNSTFGQLCLPSMLDWMGHFEKLPKNVPICVHAEQQTTAAAILMASLYDRHVHICHVAREEEIMVIKKAKQKGINVTCEVAPHHLFLCEDDIPQIGSTRARVKPNLVSAKDKQALWDNLDVIDIFATDHAPHIVSEKDSEDAPPGFPGLETMLPLLLTAVKQGKLTLTQLQERLYYNPMRIFNLPKQNETYVEIDLDEEWVIPNEMPFTKSKWTPFAGMKVCGRVRRVRLHDEVAFIDGAVLVPPGFGHNILQTLEPNVSNINLIDQTDTIKMDNNLPLDNLKNILTDYILPKSELRMDTMRSHSPIPRTMFTTHGLHGKNILSVDSFHKEQLHELFNLAHKFRVCVAKEKPLDRGNDQISVDSILKGKLMASIFYEASTRTSCSFAAAMERLGGGVIYMNDETSSVKKGESLEDSVVIMSNYADVVVLRHPEKNAVGRAANVCLKPIINAGNGIGEHPTQALLDVFTIREEIGTVNNLVITMCGDLANGRTVHSLARLLTNYNITLNYVSPPQLKMPHEVKDFVASKNIVQREYSTLEEVLPQTDVVYMTRIQKERFENLDEYNRIFGLYIITPQLMTKAKKKMIVMHPLPRLNEIERDFDSDPRAAYFRQAECGMYVRMALLAMVLGKC</sequence>
<dbReference type="Gene3D" id="3.30.1490.20">
    <property type="entry name" value="ATP-grasp fold, A domain"/>
    <property type="match status" value="1"/>
</dbReference>
<evidence type="ECO:0000256" key="6">
    <source>
        <dbReference type="ARBA" id="ARBA00022490"/>
    </source>
</evidence>
<dbReference type="GO" id="GO:0004087">
    <property type="term" value="F:carbamoyl-phosphate synthase (ammonia) activity"/>
    <property type="evidence" value="ECO:0007669"/>
    <property type="project" value="UniProtKB-EC"/>
</dbReference>
<dbReference type="InterPro" id="IPR036480">
    <property type="entry name" value="CarbP_synth_ssu_N_sf"/>
</dbReference>
<evidence type="ECO:0000256" key="5">
    <source>
        <dbReference type="ARBA" id="ARBA00004880"/>
    </source>
</evidence>
<keyword evidence="6" id="KW-0963">Cytoplasm</keyword>
<dbReference type="GO" id="GO:0046872">
    <property type="term" value="F:metal ion binding"/>
    <property type="evidence" value="ECO:0007669"/>
    <property type="project" value="UniProtKB-KW"/>
</dbReference>
<dbReference type="GO" id="GO:0004151">
    <property type="term" value="F:dihydroorotase activity"/>
    <property type="evidence" value="ECO:0007669"/>
    <property type="project" value="UniProtKB-EC"/>
</dbReference>
<dbReference type="InterPro" id="IPR006275">
    <property type="entry name" value="CPSase_lsu"/>
</dbReference>
<evidence type="ECO:0000256" key="14">
    <source>
        <dbReference type="ARBA" id="ARBA00022833"/>
    </source>
</evidence>
<dbReference type="CDD" id="cd01744">
    <property type="entry name" value="GATase1_CPSase"/>
    <property type="match status" value="1"/>
</dbReference>
<dbReference type="FunFam" id="3.40.50.1370:FF:000005">
    <property type="entry name" value="CAD protein-like isoform X1"/>
    <property type="match status" value="1"/>
</dbReference>
<dbReference type="InterPro" id="IPR036914">
    <property type="entry name" value="MGS-like_dom_sf"/>
</dbReference>
<dbReference type="InterPro" id="IPR017926">
    <property type="entry name" value="GATASE"/>
</dbReference>
<comment type="catalytic activity">
    <reaction evidence="28">
        <text>carbamoyl phosphate + L-aspartate = N-carbamoyl-L-aspartate + phosphate + H(+)</text>
        <dbReference type="Rhea" id="RHEA:20013"/>
        <dbReference type="ChEBI" id="CHEBI:15378"/>
        <dbReference type="ChEBI" id="CHEBI:29991"/>
        <dbReference type="ChEBI" id="CHEBI:32814"/>
        <dbReference type="ChEBI" id="CHEBI:43474"/>
        <dbReference type="ChEBI" id="CHEBI:58228"/>
        <dbReference type="EC" id="2.1.3.2"/>
    </reaction>
</comment>
<dbReference type="InterPro" id="IPR005479">
    <property type="entry name" value="CPAse_ATP-bd"/>
</dbReference>
<dbReference type="Proteomes" id="UP001142055">
    <property type="component" value="Chromosome 3"/>
</dbReference>
<comment type="pathway">
    <text evidence="3">Pyrimidine metabolism; UMP biosynthesis via de novo pathway; (S)-dihydroorotate from bicarbonate: step 1/3.</text>
</comment>
<dbReference type="Pfam" id="PF02729">
    <property type="entry name" value="OTCace_N"/>
    <property type="match status" value="1"/>
</dbReference>
<comment type="catalytic activity">
    <reaction evidence="29">
        <text>L-glutamine + H2O = L-glutamate + NH4(+)</text>
        <dbReference type="Rhea" id="RHEA:15889"/>
        <dbReference type="ChEBI" id="CHEBI:15377"/>
        <dbReference type="ChEBI" id="CHEBI:28938"/>
        <dbReference type="ChEBI" id="CHEBI:29985"/>
        <dbReference type="ChEBI" id="CHEBI:58359"/>
        <dbReference type="EC" id="3.5.1.2"/>
    </reaction>
</comment>
<dbReference type="GO" id="GO:0004070">
    <property type="term" value="F:aspartate carbamoyltransferase activity"/>
    <property type="evidence" value="ECO:0007669"/>
    <property type="project" value="UniProtKB-EC"/>
</dbReference>
<dbReference type="InterPro" id="IPR011607">
    <property type="entry name" value="MGS-like_dom"/>
</dbReference>
<dbReference type="FunFam" id="3.30.470.20:FF:000001">
    <property type="entry name" value="Carbamoyl-phosphate synthase large chain"/>
    <property type="match status" value="1"/>
</dbReference>
<dbReference type="EMBL" id="JAPWDV010000003">
    <property type="protein sequence ID" value="KAJ6217359.1"/>
    <property type="molecule type" value="Genomic_DNA"/>
</dbReference>
<dbReference type="CDD" id="cd01423">
    <property type="entry name" value="MGS_CPS_I_III"/>
    <property type="match status" value="1"/>
</dbReference>
<evidence type="ECO:0000256" key="31">
    <source>
        <dbReference type="PROSITE-ProRule" id="PRU00409"/>
    </source>
</evidence>
<dbReference type="Pfam" id="PF01979">
    <property type="entry name" value="Amidohydro_1"/>
    <property type="match status" value="1"/>
</dbReference>
<dbReference type="InterPro" id="IPR006132">
    <property type="entry name" value="Asp/Orn_carbamoyltranf_P-bd"/>
</dbReference>
<dbReference type="SMART" id="SM01096">
    <property type="entry name" value="CPSase_L_D3"/>
    <property type="match status" value="1"/>
</dbReference>
<comment type="catalytic activity">
    <reaction evidence="26">
        <text>(S)-dihydroorotate + H2O = N-carbamoyl-L-aspartate + H(+)</text>
        <dbReference type="Rhea" id="RHEA:24296"/>
        <dbReference type="ChEBI" id="CHEBI:15377"/>
        <dbReference type="ChEBI" id="CHEBI:15378"/>
        <dbReference type="ChEBI" id="CHEBI:30864"/>
        <dbReference type="ChEBI" id="CHEBI:32814"/>
        <dbReference type="EC" id="3.5.2.3"/>
    </reaction>
</comment>
<dbReference type="PROSITE" id="PS00867">
    <property type="entry name" value="CPSASE_2"/>
    <property type="match status" value="2"/>
</dbReference>
<keyword evidence="9" id="KW-0808">Transferase</keyword>
<evidence type="ECO:0000256" key="17">
    <source>
        <dbReference type="ARBA" id="ARBA00022962"/>
    </source>
</evidence>
<dbReference type="GO" id="GO:0005524">
    <property type="term" value="F:ATP binding"/>
    <property type="evidence" value="ECO:0007669"/>
    <property type="project" value="UniProtKB-UniRule"/>
</dbReference>
<dbReference type="Gene3D" id="3.40.50.20">
    <property type="match status" value="2"/>
</dbReference>
<dbReference type="PANTHER" id="PTHR11405:SF5">
    <property type="entry name" value="CAD PROTEIN"/>
    <property type="match status" value="1"/>
</dbReference>
<dbReference type="NCBIfam" id="NF009455">
    <property type="entry name" value="PRK12815.1"/>
    <property type="match status" value="1"/>
</dbReference>
<dbReference type="Pfam" id="PF00988">
    <property type="entry name" value="CPSase_sm_chain"/>
    <property type="match status" value="1"/>
</dbReference>
<dbReference type="InterPro" id="IPR013815">
    <property type="entry name" value="ATP_grasp_subdomain_1"/>
</dbReference>
<dbReference type="InterPro" id="IPR035686">
    <property type="entry name" value="CPSase_GATase1"/>
</dbReference>
<dbReference type="GO" id="GO:0004359">
    <property type="term" value="F:glutaminase activity"/>
    <property type="evidence" value="ECO:0007669"/>
    <property type="project" value="UniProtKB-EC"/>
</dbReference>
<comment type="catalytic activity">
    <reaction evidence="25">
        <text>hydrogencarbonate + NH4(+) + 2 ATP = carbamoyl phosphate + 2 ADP + phosphate + 2 H(+)</text>
        <dbReference type="Rhea" id="RHEA:18029"/>
        <dbReference type="ChEBI" id="CHEBI:15378"/>
        <dbReference type="ChEBI" id="CHEBI:17544"/>
        <dbReference type="ChEBI" id="CHEBI:28938"/>
        <dbReference type="ChEBI" id="CHEBI:30616"/>
        <dbReference type="ChEBI" id="CHEBI:43474"/>
        <dbReference type="ChEBI" id="CHEBI:58228"/>
        <dbReference type="ChEBI" id="CHEBI:456216"/>
        <dbReference type="EC" id="6.3.4.16"/>
    </reaction>
</comment>
<dbReference type="InterPro" id="IPR058047">
    <property type="entry name" value="CPSase_preATP-grasp"/>
</dbReference>
<dbReference type="SMART" id="SM01097">
    <property type="entry name" value="CPSase_sm_chain"/>
    <property type="match status" value="1"/>
</dbReference>
<evidence type="ECO:0000313" key="35">
    <source>
        <dbReference type="Proteomes" id="UP001142055"/>
    </source>
</evidence>
<evidence type="ECO:0000256" key="15">
    <source>
        <dbReference type="ARBA" id="ARBA00022840"/>
    </source>
</evidence>
<dbReference type="InterPro" id="IPR029062">
    <property type="entry name" value="Class_I_gatase-like"/>
</dbReference>
<comment type="similarity">
    <text evidence="23">In the N-terminal section; belongs to the CarA family.</text>
</comment>
<feature type="domain" description="MGS-like" evidence="33">
    <location>
        <begin position="1928"/>
        <end position="2082"/>
    </location>
</feature>
<dbReference type="PROSITE" id="PS51273">
    <property type="entry name" value="GATASE_TYPE_1"/>
    <property type="match status" value="1"/>
</dbReference>
<dbReference type="InterPro" id="IPR049040">
    <property type="entry name" value="RMC1_N"/>
</dbReference>
<dbReference type="InterPro" id="IPR006130">
    <property type="entry name" value="Asp/Orn_carbamoylTrfase"/>
</dbReference>
<dbReference type="InterPro" id="IPR002195">
    <property type="entry name" value="Dihydroorotase_CS"/>
</dbReference>
<dbReference type="InterPro" id="IPR011761">
    <property type="entry name" value="ATP-grasp"/>
</dbReference>
<keyword evidence="11" id="KW-0677">Repeat</keyword>
<dbReference type="PRINTS" id="PR00100">
    <property type="entry name" value="AOTCASE"/>
</dbReference>
<evidence type="ECO:0000256" key="2">
    <source>
        <dbReference type="ARBA" id="ARBA00004496"/>
    </source>
</evidence>
<keyword evidence="19" id="KW-0464">Manganese</keyword>
<dbReference type="FunFam" id="3.30.470.20:FF:000004">
    <property type="entry name" value="Carbamoyl-phosphate synthase (glutamine-hydrolyzing)"/>
    <property type="match status" value="1"/>
</dbReference>
<dbReference type="GO" id="GO:0016597">
    <property type="term" value="F:amino acid binding"/>
    <property type="evidence" value="ECO:0007669"/>
    <property type="project" value="InterPro"/>
</dbReference>
<evidence type="ECO:0000256" key="3">
    <source>
        <dbReference type="ARBA" id="ARBA00004812"/>
    </source>
</evidence>
<keyword evidence="10" id="KW-0479">Metal-binding</keyword>
<dbReference type="GO" id="GO:0006221">
    <property type="term" value="P:pyrimidine nucleotide biosynthetic process"/>
    <property type="evidence" value="ECO:0007669"/>
    <property type="project" value="UniProtKB-KW"/>
</dbReference>
<dbReference type="SUPFAM" id="SSF52335">
    <property type="entry name" value="Methylglyoxal synthase-like"/>
    <property type="match status" value="1"/>
</dbReference>
<dbReference type="NCBIfam" id="TIGR00670">
    <property type="entry name" value="asp_carb_tr"/>
    <property type="match status" value="1"/>
</dbReference>
<dbReference type="FunFam" id="3.30.1490.20:FF:000001">
    <property type="entry name" value="Carbamoyl-phosphate synthase large chain"/>
    <property type="match status" value="1"/>
</dbReference>
<dbReference type="FunFam" id="3.40.50.20:FF:000012">
    <property type="entry name" value="Carbamoyl-phosphate synthase 1, mitochondrial"/>
    <property type="match status" value="1"/>
</dbReference>
<dbReference type="NCBIfam" id="TIGR01369">
    <property type="entry name" value="CPSaseII_lrg"/>
    <property type="match status" value="1"/>
</dbReference>
<keyword evidence="17" id="KW-0315">Glutamine amidotransferase</keyword>
<dbReference type="PROSITE" id="PS00866">
    <property type="entry name" value="CPSASE_1"/>
    <property type="match status" value="2"/>
</dbReference>
<dbReference type="Gene3D" id="3.40.50.1380">
    <property type="entry name" value="Methylglyoxal synthase-like domain"/>
    <property type="match status" value="1"/>
</dbReference>
<feature type="domain" description="ATP-grasp" evidence="32">
    <location>
        <begin position="1659"/>
        <end position="1850"/>
    </location>
</feature>
<evidence type="ECO:0000256" key="18">
    <source>
        <dbReference type="ARBA" id="ARBA00022975"/>
    </source>
</evidence>
<dbReference type="GO" id="GO:0006207">
    <property type="term" value="P:'de novo' pyrimidine nucleobase biosynthetic process"/>
    <property type="evidence" value="ECO:0007669"/>
    <property type="project" value="InterPro"/>
</dbReference>
<feature type="domain" description="ATP-grasp" evidence="32">
    <location>
        <begin position="1128"/>
        <end position="1320"/>
    </location>
</feature>
<dbReference type="Pfam" id="PF02142">
    <property type="entry name" value="MGS"/>
    <property type="match status" value="1"/>
</dbReference>
<comment type="similarity">
    <text evidence="24">In the 2nd section; belongs to the CarB family.</text>
</comment>
<dbReference type="OMA" id="SRMCDSI"/>
<evidence type="ECO:0000256" key="22">
    <source>
        <dbReference type="ARBA" id="ARBA00043979"/>
    </source>
</evidence>
<dbReference type="PROSITE" id="PS50975">
    <property type="entry name" value="ATP_GRASP"/>
    <property type="match status" value="2"/>
</dbReference>
<dbReference type="Pfam" id="PF07035">
    <property type="entry name" value="RMC1_C"/>
    <property type="match status" value="1"/>
</dbReference>
<keyword evidence="20" id="KW-0511">Multifunctional enzyme</keyword>
<keyword evidence="16" id="KW-0460">Magnesium</keyword>
<evidence type="ECO:0000256" key="23">
    <source>
        <dbReference type="ARBA" id="ARBA00043984"/>
    </source>
</evidence>
<dbReference type="Gene3D" id="3.20.20.140">
    <property type="entry name" value="Metal-dependent hydrolases"/>
    <property type="match status" value="1"/>
</dbReference>
<dbReference type="InterPro" id="IPR002474">
    <property type="entry name" value="CarbamoylP_synth_ssu_N"/>
</dbReference>
<comment type="caution">
    <text evidence="34">The sequence shown here is derived from an EMBL/GenBank/DDBJ whole genome shotgun (WGS) entry which is preliminary data.</text>
</comment>
<dbReference type="GO" id="GO:0006526">
    <property type="term" value="P:L-arginine biosynthetic process"/>
    <property type="evidence" value="ECO:0007669"/>
    <property type="project" value="TreeGrafter"/>
</dbReference>
<dbReference type="InterPro" id="IPR036897">
    <property type="entry name" value="CarbamoylP_synth_lsu_oligo_sf"/>
</dbReference>
<comment type="similarity">
    <text evidence="22">In the C-terminal section; belongs to the aspartate/ornithine carbamoyltransferase superfamily. ATCase family.</text>
</comment>
<dbReference type="PROSITE" id="PS00483">
    <property type="entry name" value="DIHYDROOROTASE_2"/>
    <property type="match status" value="1"/>
</dbReference>
<dbReference type="InterPro" id="IPR016185">
    <property type="entry name" value="PreATP-grasp_dom_sf"/>
</dbReference>
<dbReference type="InterPro" id="IPR032466">
    <property type="entry name" value="Metal_Hydrolase"/>
</dbReference>
<dbReference type="Gene3D" id="3.40.50.1370">
    <property type="entry name" value="Aspartate/ornithine carbamoyltransferase"/>
    <property type="match status" value="2"/>
</dbReference>
<dbReference type="NCBIfam" id="NF002032">
    <property type="entry name" value="PRK00856.1"/>
    <property type="match status" value="1"/>
</dbReference>
<dbReference type="SUPFAM" id="SSF52440">
    <property type="entry name" value="PreATP-grasp domain"/>
    <property type="match status" value="2"/>
</dbReference>
<dbReference type="PRINTS" id="PR00101">
    <property type="entry name" value="ATCASE"/>
</dbReference>
<comment type="subcellular location">
    <subcellularLocation>
        <location evidence="2">Cytoplasm</location>
    </subcellularLocation>
</comment>
<dbReference type="FunFam" id="3.40.50.880:FF:000006">
    <property type="entry name" value="Carbamoyl-phosphate synthase 1, mitochondrial"/>
    <property type="match status" value="1"/>
</dbReference>
<evidence type="ECO:0000256" key="4">
    <source>
        <dbReference type="ARBA" id="ARBA00004852"/>
    </source>
</evidence>
<dbReference type="InterPro" id="IPR011059">
    <property type="entry name" value="Metal-dep_hydrolase_composite"/>
</dbReference>
<keyword evidence="12 31" id="KW-0547">Nucleotide-binding</keyword>
<reference evidence="34" key="1">
    <citation type="submission" date="2022-12" db="EMBL/GenBank/DDBJ databases">
        <title>Genome assemblies of Blomia tropicalis.</title>
        <authorList>
            <person name="Cui Y."/>
        </authorList>
    </citation>
    <scope>NUCLEOTIDE SEQUENCE</scope>
    <source>
        <tissue evidence="34">Adult mites</tissue>
    </source>
</reference>
<dbReference type="InterPro" id="IPR009755">
    <property type="entry name" value="RMC1_C"/>
</dbReference>
<dbReference type="PROSITE" id="PS00482">
    <property type="entry name" value="DIHYDROOROTASE_1"/>
    <property type="match status" value="1"/>
</dbReference>
<keyword evidence="13" id="KW-0378">Hydrolase</keyword>
<dbReference type="Pfam" id="PF00185">
    <property type="entry name" value="OTCace"/>
    <property type="match status" value="1"/>
</dbReference>
<dbReference type="SUPFAM" id="SSF48108">
    <property type="entry name" value="Carbamoyl phosphate synthetase, large subunit connection domain"/>
    <property type="match status" value="1"/>
</dbReference>
<evidence type="ECO:0000313" key="34">
    <source>
        <dbReference type="EMBL" id="KAJ6217359.1"/>
    </source>
</evidence>
<dbReference type="SUPFAM" id="SSF52317">
    <property type="entry name" value="Class I glutamine amidotransferase-like"/>
    <property type="match status" value="1"/>
</dbReference>
<comment type="similarity">
    <text evidence="21">In the 3rd section; belongs to the metallo-dependent hydrolases superfamily. DHOase family. CAD subfamily.</text>
</comment>
<evidence type="ECO:0000256" key="27">
    <source>
        <dbReference type="ARBA" id="ARBA00048816"/>
    </source>
</evidence>
<evidence type="ECO:0000256" key="7">
    <source>
        <dbReference type="ARBA" id="ARBA00022553"/>
    </source>
</evidence>
<dbReference type="GO" id="GO:0004088">
    <property type="term" value="F:carbamoyl-phosphate synthase (glutamine-hydrolyzing) activity"/>
    <property type="evidence" value="ECO:0007669"/>
    <property type="project" value="UniProtKB-EC"/>
</dbReference>
<accession>A0A9Q0RK33</accession>
<dbReference type="Pfam" id="PF25596">
    <property type="entry name" value="CPSase_L_D1"/>
    <property type="match status" value="2"/>
</dbReference>
<dbReference type="Pfam" id="PF00117">
    <property type="entry name" value="GATase"/>
    <property type="match status" value="1"/>
</dbReference>
<keyword evidence="8" id="KW-0436">Ligase</keyword>
<dbReference type="InterPro" id="IPR005480">
    <property type="entry name" value="CPSase_lsu_oligo"/>
</dbReference>
<evidence type="ECO:0000256" key="19">
    <source>
        <dbReference type="ARBA" id="ARBA00023211"/>
    </source>
</evidence>
<comment type="pathway">
    <text evidence="5">Pyrimidine metabolism; UMP biosynthesis via de novo pathway; (S)-dihydroorotate from bicarbonate: step 3/3.</text>
</comment>
<dbReference type="GO" id="GO:0005951">
    <property type="term" value="C:carbamoyl-phosphate synthase complex"/>
    <property type="evidence" value="ECO:0007669"/>
    <property type="project" value="TreeGrafter"/>
</dbReference>
<evidence type="ECO:0000256" key="9">
    <source>
        <dbReference type="ARBA" id="ARBA00022679"/>
    </source>
</evidence>
<evidence type="ECO:0008006" key="36">
    <source>
        <dbReference type="Google" id="ProtNLM"/>
    </source>
</evidence>
<keyword evidence="15 31" id="KW-0067">ATP-binding</keyword>
<dbReference type="PANTHER" id="PTHR11405">
    <property type="entry name" value="CARBAMOYLTRANSFERASE FAMILY MEMBER"/>
    <property type="match status" value="1"/>
</dbReference>
<evidence type="ECO:0000256" key="12">
    <source>
        <dbReference type="ARBA" id="ARBA00022741"/>
    </source>
</evidence>
<dbReference type="InterPro" id="IPR002082">
    <property type="entry name" value="Asp_carbamoyltransf"/>
</dbReference>